<evidence type="ECO:0000313" key="3">
    <source>
        <dbReference type="Proteomes" id="UP000324513"/>
    </source>
</evidence>
<protein>
    <recommendedName>
        <fullName evidence="4">DUF1129 domain-containing protein</fullName>
    </recommendedName>
</protein>
<feature type="transmembrane region" description="Helical" evidence="1">
    <location>
        <begin position="168"/>
        <end position="185"/>
    </location>
</feature>
<sequence>MCPFFMSIMVKKSTLEKFSDTELKKYISSESRFTPEAVQMALEILKERGNQFSDQESVSIQKMIQEKKDAEIAKINEDKEQWEDNITDDPSAIKLYPIGPIVALSIFCGIIVGAILVSINFIRVKKYSAAFLVLLYGIAYFFAQKYLITSFIGYNKDYHIYSRYSPEFIVMALGIAVLAIISALVMPKKLPYKPESYILPAILTGVMAVIMFFNPYNEYLSYYLIPEIIQFFK</sequence>
<accession>A0ABY3NAP9</accession>
<proteinExistence type="predicted"/>
<evidence type="ECO:0008006" key="4">
    <source>
        <dbReference type="Google" id="ProtNLM"/>
    </source>
</evidence>
<dbReference type="EMBL" id="VNHK01000020">
    <property type="protein sequence ID" value="TYO84607.1"/>
    <property type="molecule type" value="Genomic_DNA"/>
</dbReference>
<name>A0ABY3NAP9_ELIMR</name>
<reference evidence="2 3" key="1">
    <citation type="submission" date="2019-07" db="EMBL/GenBank/DDBJ databases">
        <title>Genomic Encyclopedia of Archaeal and Bacterial Type Strains, Phase II (KMG-II): from individual species to whole genera.</title>
        <authorList>
            <person name="Goeker M."/>
        </authorList>
    </citation>
    <scope>NUCLEOTIDE SEQUENCE [LARGE SCALE GENOMIC DNA]</scope>
    <source>
        <strain evidence="2 3">DSM 14571</strain>
    </source>
</reference>
<organism evidence="2 3">
    <name type="scientific">Elizabethkingia miricola</name>
    <name type="common">Chryseobacterium miricola</name>
    <dbReference type="NCBI Taxonomy" id="172045"/>
    <lineage>
        <taxon>Bacteria</taxon>
        <taxon>Pseudomonadati</taxon>
        <taxon>Bacteroidota</taxon>
        <taxon>Flavobacteriia</taxon>
        <taxon>Flavobacteriales</taxon>
        <taxon>Weeksellaceae</taxon>
        <taxon>Elizabethkingia</taxon>
    </lineage>
</organism>
<keyword evidence="1" id="KW-1133">Transmembrane helix</keyword>
<dbReference type="Proteomes" id="UP000324513">
    <property type="component" value="Unassembled WGS sequence"/>
</dbReference>
<feature type="transmembrane region" description="Helical" evidence="1">
    <location>
        <begin position="197"/>
        <end position="216"/>
    </location>
</feature>
<keyword evidence="1" id="KW-0472">Membrane</keyword>
<evidence type="ECO:0000256" key="1">
    <source>
        <dbReference type="SAM" id="Phobius"/>
    </source>
</evidence>
<keyword evidence="3" id="KW-1185">Reference proteome</keyword>
<feature type="transmembrane region" description="Helical" evidence="1">
    <location>
        <begin position="129"/>
        <end position="148"/>
    </location>
</feature>
<feature type="transmembrane region" description="Helical" evidence="1">
    <location>
        <begin position="98"/>
        <end position="122"/>
    </location>
</feature>
<gene>
    <name evidence="2" type="ORF">LX74_03936</name>
</gene>
<comment type="caution">
    <text evidence="2">The sequence shown here is derived from an EMBL/GenBank/DDBJ whole genome shotgun (WGS) entry which is preliminary data.</text>
</comment>
<keyword evidence="1" id="KW-0812">Transmembrane</keyword>
<evidence type="ECO:0000313" key="2">
    <source>
        <dbReference type="EMBL" id="TYO84607.1"/>
    </source>
</evidence>
<dbReference type="RefSeq" id="WP_260256331.1">
    <property type="nucleotide sequence ID" value="NZ_FLSS01000025.1"/>
</dbReference>